<dbReference type="InterPro" id="IPR029068">
    <property type="entry name" value="Glyas_Bleomycin-R_OHBP_Dase"/>
</dbReference>
<keyword evidence="3" id="KW-1185">Reference proteome</keyword>
<evidence type="ECO:0000313" key="2">
    <source>
        <dbReference type="EMBL" id="QXJ19577.1"/>
    </source>
</evidence>
<proteinExistence type="predicted"/>
<sequence>MTITRMSRLSLPVSDQDRAKDFYVGVLGFEVLGDSPVPFADGARWLEVGPAGGGTSAVLVTWLEMEPGALTGLMLETTDIDADLARLRGAGVDVHGPADTPWGRQATFADPDGNGIVLAEAAAGAA</sequence>
<name>A0ABX8QLX8_9ACTN</name>
<evidence type="ECO:0000259" key="1">
    <source>
        <dbReference type="PROSITE" id="PS51819"/>
    </source>
</evidence>
<dbReference type="PANTHER" id="PTHR36437:SF2">
    <property type="entry name" value="GLYOXALASE_BLEOMYCIN RESISTANCE PROTEIN_DIOXYGENASE"/>
    <property type="match status" value="1"/>
</dbReference>
<feature type="domain" description="VOC" evidence="1">
    <location>
        <begin position="5"/>
        <end position="121"/>
    </location>
</feature>
<dbReference type="Proteomes" id="UP001049518">
    <property type="component" value="Chromosome"/>
</dbReference>
<dbReference type="SUPFAM" id="SSF54593">
    <property type="entry name" value="Glyoxalase/Bleomycin resistance protein/Dihydroxybiphenyl dioxygenase"/>
    <property type="match status" value="1"/>
</dbReference>
<accession>A0ABX8QLX8</accession>
<dbReference type="Pfam" id="PF00903">
    <property type="entry name" value="Glyoxalase"/>
    <property type="match status" value="1"/>
</dbReference>
<evidence type="ECO:0000313" key="3">
    <source>
        <dbReference type="Proteomes" id="UP001049518"/>
    </source>
</evidence>
<dbReference type="EMBL" id="CP059572">
    <property type="protein sequence ID" value="QXJ19577.1"/>
    <property type="molecule type" value="Genomic_DNA"/>
</dbReference>
<organism evidence="2 3">
    <name type="scientific">Actinomadura graeca</name>
    <dbReference type="NCBI Taxonomy" id="2750812"/>
    <lineage>
        <taxon>Bacteria</taxon>
        <taxon>Bacillati</taxon>
        <taxon>Actinomycetota</taxon>
        <taxon>Actinomycetes</taxon>
        <taxon>Streptosporangiales</taxon>
        <taxon>Thermomonosporaceae</taxon>
        <taxon>Actinomadura</taxon>
    </lineage>
</organism>
<dbReference type="PROSITE" id="PS51819">
    <property type="entry name" value="VOC"/>
    <property type="match status" value="1"/>
</dbReference>
<dbReference type="InterPro" id="IPR037523">
    <property type="entry name" value="VOC_core"/>
</dbReference>
<dbReference type="Gene3D" id="3.10.180.10">
    <property type="entry name" value="2,3-Dihydroxybiphenyl 1,2-Dioxygenase, domain 1"/>
    <property type="match status" value="1"/>
</dbReference>
<protein>
    <submittedName>
        <fullName evidence="2">VOC family protein</fullName>
    </submittedName>
</protein>
<gene>
    <name evidence="2" type="ORF">AGRA3207_000137</name>
</gene>
<dbReference type="PANTHER" id="PTHR36437">
    <property type="entry name" value="GLYOXALASE/BLEOMYCIN RESISTANCE PROTEIN/DIOXYGENASE"/>
    <property type="match status" value="1"/>
</dbReference>
<dbReference type="InterPro" id="IPR004360">
    <property type="entry name" value="Glyas_Fos-R_dOase_dom"/>
</dbReference>
<reference evidence="2" key="1">
    <citation type="submission" date="2020-07" db="EMBL/GenBank/DDBJ databases">
        <authorList>
            <person name="Tarantini F.S."/>
            <person name="Hong K.W."/>
            <person name="Chan K.G."/>
        </authorList>
    </citation>
    <scope>NUCLEOTIDE SEQUENCE</scope>
    <source>
        <strain evidence="2">32-07</strain>
    </source>
</reference>
<dbReference type="RefSeq" id="WP_231332591.1">
    <property type="nucleotide sequence ID" value="NZ_CP059572.1"/>
</dbReference>